<evidence type="ECO:0000313" key="3">
    <source>
        <dbReference type="Proteomes" id="UP001219525"/>
    </source>
</evidence>
<proteinExistence type="predicted"/>
<dbReference type="InterPro" id="IPR001810">
    <property type="entry name" value="F-box_dom"/>
</dbReference>
<accession>A0AAD6Y332</accession>
<dbReference type="AlphaFoldDB" id="A0AAD6Y332"/>
<dbReference type="EMBL" id="JARJCW010000081">
    <property type="protein sequence ID" value="KAJ7196807.1"/>
    <property type="molecule type" value="Genomic_DNA"/>
</dbReference>
<dbReference type="Proteomes" id="UP001219525">
    <property type="component" value="Unassembled WGS sequence"/>
</dbReference>
<feature type="non-terminal residue" evidence="2">
    <location>
        <position position="157"/>
    </location>
</feature>
<comment type="caution">
    <text evidence="2">The sequence shown here is derived from an EMBL/GenBank/DDBJ whole genome shotgun (WGS) entry which is preliminary data.</text>
</comment>
<sequence>MRARYHSPYIRENCGTACSTHCPPSPSKVELPASPCPELLITNSVPSDFQANEIHQLILNTDAEISALGDEITRVQCALDRLELRRAGLRDFVKSHRAVVSIVRRLPRDILGEIFSHYLRDASDSEYPPSGSPTLLLHLVGVCDRWRTIALASPLLW</sequence>
<feature type="domain" description="F-box" evidence="1">
    <location>
        <begin position="104"/>
        <end position="157"/>
    </location>
</feature>
<evidence type="ECO:0000313" key="2">
    <source>
        <dbReference type="EMBL" id="KAJ7196807.1"/>
    </source>
</evidence>
<dbReference type="Gene3D" id="1.20.1280.50">
    <property type="match status" value="1"/>
</dbReference>
<reference evidence="2" key="1">
    <citation type="submission" date="2023-03" db="EMBL/GenBank/DDBJ databases">
        <title>Massive genome expansion in bonnet fungi (Mycena s.s.) driven by repeated elements and novel gene families across ecological guilds.</title>
        <authorList>
            <consortium name="Lawrence Berkeley National Laboratory"/>
            <person name="Harder C.B."/>
            <person name="Miyauchi S."/>
            <person name="Viragh M."/>
            <person name="Kuo A."/>
            <person name="Thoen E."/>
            <person name="Andreopoulos B."/>
            <person name="Lu D."/>
            <person name="Skrede I."/>
            <person name="Drula E."/>
            <person name="Henrissat B."/>
            <person name="Morin E."/>
            <person name="Kohler A."/>
            <person name="Barry K."/>
            <person name="LaButti K."/>
            <person name="Morin E."/>
            <person name="Salamov A."/>
            <person name="Lipzen A."/>
            <person name="Mereny Z."/>
            <person name="Hegedus B."/>
            <person name="Baldrian P."/>
            <person name="Stursova M."/>
            <person name="Weitz H."/>
            <person name="Taylor A."/>
            <person name="Grigoriev I.V."/>
            <person name="Nagy L.G."/>
            <person name="Martin F."/>
            <person name="Kauserud H."/>
        </authorList>
    </citation>
    <scope>NUCLEOTIDE SEQUENCE</scope>
    <source>
        <strain evidence="2">9144</strain>
    </source>
</reference>
<organism evidence="2 3">
    <name type="scientific">Mycena pura</name>
    <dbReference type="NCBI Taxonomy" id="153505"/>
    <lineage>
        <taxon>Eukaryota</taxon>
        <taxon>Fungi</taxon>
        <taxon>Dikarya</taxon>
        <taxon>Basidiomycota</taxon>
        <taxon>Agaricomycotina</taxon>
        <taxon>Agaricomycetes</taxon>
        <taxon>Agaricomycetidae</taxon>
        <taxon>Agaricales</taxon>
        <taxon>Marasmiineae</taxon>
        <taxon>Mycenaceae</taxon>
        <taxon>Mycena</taxon>
    </lineage>
</organism>
<keyword evidence="3" id="KW-1185">Reference proteome</keyword>
<protein>
    <recommendedName>
        <fullName evidence="1">F-box domain-containing protein</fullName>
    </recommendedName>
</protein>
<name>A0AAD6Y332_9AGAR</name>
<dbReference type="Pfam" id="PF12937">
    <property type="entry name" value="F-box-like"/>
    <property type="match status" value="1"/>
</dbReference>
<gene>
    <name evidence="2" type="ORF">GGX14DRAFT_375691</name>
</gene>
<evidence type="ECO:0000259" key="1">
    <source>
        <dbReference type="Pfam" id="PF12937"/>
    </source>
</evidence>